<reference evidence="2" key="1">
    <citation type="submission" date="2021-03" db="EMBL/GenBank/DDBJ databases">
        <title>Draft genome sequence of rust myrtle Austropuccinia psidii MF-1, a brazilian biotype.</title>
        <authorList>
            <person name="Quecine M.C."/>
            <person name="Pachon D.M.R."/>
            <person name="Bonatelli M.L."/>
            <person name="Correr F.H."/>
            <person name="Franceschini L.M."/>
            <person name="Leite T.F."/>
            <person name="Margarido G.R.A."/>
            <person name="Almeida C.A."/>
            <person name="Ferrarezi J.A."/>
            <person name="Labate C.A."/>
        </authorList>
    </citation>
    <scope>NUCLEOTIDE SEQUENCE</scope>
    <source>
        <strain evidence="2">MF-1</strain>
    </source>
</reference>
<keyword evidence="3" id="KW-1185">Reference proteome</keyword>
<sequence>MPIVSEPELELSMPNKKRYKSHSEGSDRHSNDPLKEVLHSLQDIGKSFHKSAKEFGTPGTSWKVPQRGGNSEILQWMESTIIQASNKEDKGLEQKKRGASKGEAPLASTSKPQAIQPPQEGKKNKKKRKKLYSPSYRIPRIQKNAMENVFNTARKLIKLKDKEQQRMRQPHFPKK</sequence>
<name>A0A9Q3EEP6_9BASI</name>
<gene>
    <name evidence="2" type="ORF">O181_061175</name>
</gene>
<organism evidence="2 3">
    <name type="scientific">Austropuccinia psidii MF-1</name>
    <dbReference type="NCBI Taxonomy" id="1389203"/>
    <lineage>
        <taxon>Eukaryota</taxon>
        <taxon>Fungi</taxon>
        <taxon>Dikarya</taxon>
        <taxon>Basidiomycota</taxon>
        <taxon>Pucciniomycotina</taxon>
        <taxon>Pucciniomycetes</taxon>
        <taxon>Pucciniales</taxon>
        <taxon>Sphaerophragmiaceae</taxon>
        <taxon>Austropuccinia</taxon>
    </lineage>
</organism>
<feature type="compositionally biased region" description="Polar residues" evidence="1">
    <location>
        <begin position="68"/>
        <end position="85"/>
    </location>
</feature>
<evidence type="ECO:0000256" key="1">
    <source>
        <dbReference type="SAM" id="MobiDB-lite"/>
    </source>
</evidence>
<dbReference type="EMBL" id="AVOT02028827">
    <property type="protein sequence ID" value="MBW0521460.1"/>
    <property type="molecule type" value="Genomic_DNA"/>
</dbReference>
<feature type="region of interest" description="Disordered" evidence="1">
    <location>
        <begin position="48"/>
        <end position="140"/>
    </location>
</feature>
<accession>A0A9Q3EEP6</accession>
<feature type="compositionally biased region" description="Basic and acidic residues" evidence="1">
    <location>
        <begin position="86"/>
        <end position="96"/>
    </location>
</feature>
<dbReference type="Proteomes" id="UP000765509">
    <property type="component" value="Unassembled WGS sequence"/>
</dbReference>
<proteinExistence type="predicted"/>
<protein>
    <submittedName>
        <fullName evidence="2">Uncharacterized protein</fullName>
    </submittedName>
</protein>
<comment type="caution">
    <text evidence="2">The sequence shown here is derived from an EMBL/GenBank/DDBJ whole genome shotgun (WGS) entry which is preliminary data.</text>
</comment>
<dbReference type="AlphaFoldDB" id="A0A9Q3EEP6"/>
<evidence type="ECO:0000313" key="3">
    <source>
        <dbReference type="Proteomes" id="UP000765509"/>
    </source>
</evidence>
<feature type="region of interest" description="Disordered" evidence="1">
    <location>
        <begin position="1"/>
        <end position="35"/>
    </location>
</feature>
<evidence type="ECO:0000313" key="2">
    <source>
        <dbReference type="EMBL" id="MBW0521460.1"/>
    </source>
</evidence>
<feature type="compositionally biased region" description="Basic and acidic residues" evidence="1">
    <location>
        <begin position="21"/>
        <end position="35"/>
    </location>
</feature>